<dbReference type="PRINTS" id="PR00954">
    <property type="entry name" value="FLGMOTORFLIG"/>
</dbReference>
<feature type="domain" description="Flagellar motor switch protein FliG C-terminal" evidence="10">
    <location>
        <begin position="223"/>
        <end position="329"/>
    </location>
</feature>
<name>A0AA35CKX1_9FIRM</name>
<dbReference type="GO" id="GO:0009425">
    <property type="term" value="C:bacterial-type flagellum basal body"/>
    <property type="evidence" value="ECO:0007669"/>
    <property type="project" value="UniProtKB-SubCell"/>
</dbReference>
<dbReference type="GO" id="GO:0005886">
    <property type="term" value="C:plasma membrane"/>
    <property type="evidence" value="ECO:0007669"/>
    <property type="project" value="UniProtKB-SubCell"/>
</dbReference>
<dbReference type="Pfam" id="PF14841">
    <property type="entry name" value="FliG_M"/>
    <property type="match status" value="1"/>
</dbReference>
<dbReference type="GO" id="GO:0071973">
    <property type="term" value="P:bacterial-type flagellum-dependent cell motility"/>
    <property type="evidence" value="ECO:0007669"/>
    <property type="project" value="InterPro"/>
</dbReference>
<organism evidence="13 14">
    <name type="scientific">Caldinitratiruptor microaerophilus</name>
    <dbReference type="NCBI Taxonomy" id="671077"/>
    <lineage>
        <taxon>Bacteria</taxon>
        <taxon>Bacillati</taxon>
        <taxon>Bacillota</taxon>
        <taxon>Clostridia</taxon>
        <taxon>Eubacteriales</taxon>
        <taxon>Symbiobacteriaceae</taxon>
        <taxon>Caldinitratiruptor</taxon>
    </lineage>
</organism>
<dbReference type="EMBL" id="AP025628">
    <property type="protein sequence ID" value="BDG60308.1"/>
    <property type="molecule type" value="Genomic_DNA"/>
</dbReference>
<evidence type="ECO:0000256" key="6">
    <source>
        <dbReference type="ARBA" id="ARBA00022500"/>
    </source>
</evidence>
<feature type="domain" description="Flagellar motor switch protein FliG N-terminal" evidence="12">
    <location>
        <begin position="9"/>
        <end position="111"/>
    </location>
</feature>
<keyword evidence="13" id="KW-0966">Cell projection</keyword>
<dbReference type="PIRSF" id="PIRSF003161">
    <property type="entry name" value="FliG"/>
    <property type="match status" value="1"/>
</dbReference>
<dbReference type="Pfam" id="PF14842">
    <property type="entry name" value="FliG_N"/>
    <property type="match status" value="1"/>
</dbReference>
<dbReference type="SUPFAM" id="SSF48029">
    <property type="entry name" value="FliG"/>
    <property type="match status" value="2"/>
</dbReference>
<feature type="domain" description="Flagellar motor switch protein FliG middle" evidence="11">
    <location>
        <begin position="119"/>
        <end position="193"/>
    </location>
</feature>
<evidence type="ECO:0000256" key="2">
    <source>
        <dbReference type="ARBA" id="ARBA00004413"/>
    </source>
</evidence>
<keyword evidence="13" id="KW-0282">Flagellum</keyword>
<protein>
    <recommendedName>
        <fullName evidence="4">Flagellar motor switch protein FliG</fullName>
    </recommendedName>
</protein>
<evidence type="ECO:0000256" key="4">
    <source>
        <dbReference type="ARBA" id="ARBA00021870"/>
    </source>
</evidence>
<comment type="subcellular location">
    <subcellularLocation>
        <location evidence="1">Bacterial flagellum basal body</location>
    </subcellularLocation>
    <subcellularLocation>
        <location evidence="2">Cell membrane</location>
        <topology evidence="2">Peripheral membrane protein</topology>
        <orientation evidence="2">Cytoplasmic side</orientation>
    </subcellularLocation>
</comment>
<evidence type="ECO:0000259" key="12">
    <source>
        <dbReference type="Pfam" id="PF14842"/>
    </source>
</evidence>
<dbReference type="InterPro" id="IPR032779">
    <property type="entry name" value="FliG_M"/>
</dbReference>
<dbReference type="Pfam" id="PF01706">
    <property type="entry name" value="FliG_C"/>
    <property type="match status" value="1"/>
</dbReference>
<dbReference type="Proteomes" id="UP001163687">
    <property type="component" value="Chromosome"/>
</dbReference>
<evidence type="ECO:0000256" key="3">
    <source>
        <dbReference type="ARBA" id="ARBA00010299"/>
    </source>
</evidence>
<evidence type="ECO:0000256" key="8">
    <source>
        <dbReference type="ARBA" id="ARBA00023136"/>
    </source>
</evidence>
<accession>A0AA35CKX1</accession>
<keyword evidence="5" id="KW-1003">Cell membrane</keyword>
<dbReference type="PANTHER" id="PTHR30534:SF0">
    <property type="entry name" value="FLAGELLAR MOTOR SWITCH PROTEIN FLIG"/>
    <property type="match status" value="1"/>
</dbReference>
<evidence type="ECO:0000313" key="14">
    <source>
        <dbReference type="Proteomes" id="UP001163687"/>
    </source>
</evidence>
<evidence type="ECO:0000256" key="9">
    <source>
        <dbReference type="ARBA" id="ARBA00023143"/>
    </source>
</evidence>
<dbReference type="GO" id="GO:0003774">
    <property type="term" value="F:cytoskeletal motor activity"/>
    <property type="evidence" value="ECO:0007669"/>
    <property type="project" value="InterPro"/>
</dbReference>
<evidence type="ECO:0000256" key="7">
    <source>
        <dbReference type="ARBA" id="ARBA00022779"/>
    </source>
</evidence>
<keyword evidence="14" id="KW-1185">Reference proteome</keyword>
<comment type="similarity">
    <text evidence="3">Belongs to the FliG family.</text>
</comment>
<sequence>MRSRSVGMLDGVEKAALFLIAIGPQLAARVFQHLRQDEVELLSLVIARRQQVSRAVQDAVMHEFYQLAAAQTHVVRGGIEYARSLLERVLPAAKAKEVVDRLTASLQTRPFNVARKADPGQLLSFIQGEHSQTIALVLAHLQPDQAAVVLSALPPERQVEVVQRIAHMDWTSPDILREVEQVLERKLASLVSEDLAAAGGVESLVEILNHVDRTTERTIMEWLSVQSPELAEEVKKRLFLFEDIVRLDDRSLQRVLREVDMNRDLPLALKTASDEVKQKIFRNISKRAGENLRENIELLGPVRLRDVEEAQAKIVNIIRRLEEQEEIVISRGGKDEVLV</sequence>
<dbReference type="FunFam" id="1.10.220.30:FF:000001">
    <property type="entry name" value="Flagellar motor switch protein FliG"/>
    <property type="match status" value="1"/>
</dbReference>
<dbReference type="PANTHER" id="PTHR30534">
    <property type="entry name" value="FLAGELLAR MOTOR SWITCH PROTEIN FLIG"/>
    <property type="match status" value="1"/>
</dbReference>
<evidence type="ECO:0000256" key="1">
    <source>
        <dbReference type="ARBA" id="ARBA00004117"/>
    </source>
</evidence>
<dbReference type="InterPro" id="IPR028263">
    <property type="entry name" value="FliG_N"/>
</dbReference>
<evidence type="ECO:0000256" key="5">
    <source>
        <dbReference type="ARBA" id="ARBA00022475"/>
    </source>
</evidence>
<dbReference type="InterPro" id="IPR011002">
    <property type="entry name" value="FliG_a-hlx"/>
</dbReference>
<dbReference type="KEGG" id="cmic:caldi_13980"/>
<dbReference type="Gene3D" id="1.10.220.30">
    <property type="match status" value="3"/>
</dbReference>
<evidence type="ECO:0000259" key="10">
    <source>
        <dbReference type="Pfam" id="PF01706"/>
    </source>
</evidence>
<reference evidence="13" key="1">
    <citation type="submission" date="2022-03" db="EMBL/GenBank/DDBJ databases">
        <title>Complete genome sequence of Caldinitratiruptor microaerophilus.</title>
        <authorList>
            <person name="Mukaiyama R."/>
            <person name="Nishiyama T."/>
            <person name="Ueda K."/>
        </authorList>
    </citation>
    <scope>NUCLEOTIDE SEQUENCE</scope>
    <source>
        <strain evidence="13">JCM 16183</strain>
    </source>
</reference>
<keyword evidence="13" id="KW-0969">Cilium</keyword>
<keyword evidence="6" id="KW-0145">Chemotaxis</keyword>
<evidence type="ECO:0000259" key="11">
    <source>
        <dbReference type="Pfam" id="PF14841"/>
    </source>
</evidence>
<keyword evidence="7" id="KW-0283">Flagellar rotation</keyword>
<proteinExistence type="inferred from homology"/>
<dbReference type="NCBIfam" id="TIGR00207">
    <property type="entry name" value="fliG"/>
    <property type="match status" value="1"/>
</dbReference>
<dbReference type="GO" id="GO:0006935">
    <property type="term" value="P:chemotaxis"/>
    <property type="evidence" value="ECO:0007669"/>
    <property type="project" value="UniProtKB-KW"/>
</dbReference>
<keyword evidence="9" id="KW-0975">Bacterial flagellum</keyword>
<evidence type="ECO:0000313" key="13">
    <source>
        <dbReference type="EMBL" id="BDG60308.1"/>
    </source>
</evidence>
<dbReference type="InterPro" id="IPR023087">
    <property type="entry name" value="Flg_Motor_Flig_C"/>
</dbReference>
<dbReference type="InterPro" id="IPR000090">
    <property type="entry name" value="Flg_Motor_Flig"/>
</dbReference>
<keyword evidence="8" id="KW-0472">Membrane</keyword>
<dbReference type="AlphaFoldDB" id="A0AA35CKX1"/>
<gene>
    <name evidence="13" type="ORF">caldi_13980</name>
</gene>